<dbReference type="AlphaFoldDB" id="A0A8H7SQJ1"/>
<organism evidence="1 2">
    <name type="scientific">Thamnidium elegans</name>
    <dbReference type="NCBI Taxonomy" id="101142"/>
    <lineage>
        <taxon>Eukaryota</taxon>
        <taxon>Fungi</taxon>
        <taxon>Fungi incertae sedis</taxon>
        <taxon>Mucoromycota</taxon>
        <taxon>Mucoromycotina</taxon>
        <taxon>Mucoromycetes</taxon>
        <taxon>Mucorales</taxon>
        <taxon>Mucorineae</taxon>
        <taxon>Mucoraceae</taxon>
        <taxon>Thamnidium</taxon>
    </lineage>
</organism>
<accession>A0A8H7SQJ1</accession>
<name>A0A8H7SQJ1_9FUNG</name>
<evidence type="ECO:0000313" key="2">
    <source>
        <dbReference type="Proteomes" id="UP000613177"/>
    </source>
</evidence>
<keyword evidence="2" id="KW-1185">Reference proteome</keyword>
<dbReference type="EMBL" id="JAEPRE010000054">
    <property type="protein sequence ID" value="KAG2234385.1"/>
    <property type="molecule type" value="Genomic_DNA"/>
</dbReference>
<gene>
    <name evidence="1" type="ORF">INT48_003612</name>
</gene>
<sequence>MSMEEVYDLYQHTHCVFIYMGKIKIGLEAGSTSTFDLLKLGDLLSKYTCITYDKQKINILSWGDKDFKSDDQDDILIDRFTEKLYQVFKKDKDNWNQEDLFLLKAVSDFMRLLVEELMKKSDGNIKDMDAFHYVLVVPSEWDEDIREVLLRPMFVQSNLISQDDHKDRLVFYSDVESICCSIEDTFNGGFYLEREKNIILCRLSAIKKGEILIKLNLVSNVNSLFDFSNMICPKVVRYNPLVITTDDIICGIRAFIDTKISIDIQEEIMRIIMETNYNNILSDTNEKEERTINLKKPIINDTSKWELDKNQEVFMRSICLFDICAEIDQNLLNWSKYMLEYNRISFNAKNVTYKSQGLEEKIDCSTILLGAKQHGCNTLRNSAINSKVRIIPVQGSVISSSVFLDSGPDAIITIDISLDSTLLSLTLLDENGVSKEIFSHDYFIANRSLNSLGSFFRFSEVTTLDVNHSFIKFAEEYLMGDISDRNEVLLGLIDTKIESIFHKDGDVDDLLASTQQHIYIKAFILLYMIYLKNVISSKLSAIVESYVDFQDAVIKILKEITEDVMIEEGINIPHYVIPKSLNQLLQPVLQQQPFSYKEFRKGVLRQVCSENYGYTFMLIGNDRTVFPFLKKGDAMIDCQTKRIVYLNPQEISGENTLYICYSRLRTLDGLNPDGTVSLENISEDVLGTVVYRDMNNFSVGQYIPVAISIRYEADGASLCFGAKVAGERLTTDSWYELAAPVTLSLS</sequence>
<evidence type="ECO:0000313" key="1">
    <source>
        <dbReference type="EMBL" id="KAG2234385.1"/>
    </source>
</evidence>
<dbReference type="Proteomes" id="UP000613177">
    <property type="component" value="Unassembled WGS sequence"/>
</dbReference>
<comment type="caution">
    <text evidence="1">The sequence shown here is derived from an EMBL/GenBank/DDBJ whole genome shotgun (WGS) entry which is preliminary data.</text>
</comment>
<protein>
    <submittedName>
        <fullName evidence="1">Uncharacterized protein</fullName>
    </submittedName>
</protein>
<proteinExistence type="predicted"/>
<reference evidence="1" key="1">
    <citation type="submission" date="2021-01" db="EMBL/GenBank/DDBJ databases">
        <title>Metabolic potential, ecology and presence of endohyphal bacteria is reflected in genomic diversity of Mucoromycotina.</title>
        <authorList>
            <person name="Muszewska A."/>
            <person name="Okrasinska A."/>
            <person name="Steczkiewicz K."/>
            <person name="Drgas O."/>
            <person name="Orlowska M."/>
            <person name="Perlinska-Lenart U."/>
            <person name="Aleksandrzak-Piekarczyk T."/>
            <person name="Szatraj K."/>
            <person name="Zielenkiewicz U."/>
            <person name="Pilsyk S."/>
            <person name="Malc E."/>
            <person name="Mieczkowski P."/>
            <person name="Kruszewska J.S."/>
            <person name="Biernat P."/>
            <person name="Pawlowska J."/>
        </authorList>
    </citation>
    <scope>NUCLEOTIDE SEQUENCE</scope>
    <source>
        <strain evidence="1">WA0000018081</strain>
    </source>
</reference>